<keyword evidence="2" id="KW-0813">Transport</keyword>
<reference evidence="8 9" key="1">
    <citation type="submission" date="2016-10" db="EMBL/GenBank/DDBJ databases">
        <authorList>
            <person name="de Groot N.N."/>
        </authorList>
    </citation>
    <scope>NUCLEOTIDE SEQUENCE [LARGE SCALE GENOMIC DNA]</scope>
    <source>
        <strain evidence="8 9">DSM 16981</strain>
    </source>
</reference>
<feature type="transmembrane region" description="Helical" evidence="6">
    <location>
        <begin position="326"/>
        <end position="345"/>
    </location>
</feature>
<dbReference type="PANTHER" id="PTHR42718:SF9">
    <property type="entry name" value="MAJOR FACILITATOR SUPERFAMILY MULTIDRUG TRANSPORTER MFSC"/>
    <property type="match status" value="1"/>
</dbReference>
<dbReference type="EMBL" id="FNHQ01000058">
    <property type="protein sequence ID" value="SDN49756.1"/>
    <property type="molecule type" value="Genomic_DNA"/>
</dbReference>
<comment type="subcellular location">
    <subcellularLocation>
        <location evidence="1">Cell membrane</location>
        <topology evidence="1">Multi-pass membrane protein</topology>
    </subcellularLocation>
</comment>
<feature type="transmembrane region" description="Helical" evidence="6">
    <location>
        <begin position="77"/>
        <end position="96"/>
    </location>
</feature>
<keyword evidence="3 6" id="KW-0812">Transmembrane</keyword>
<feature type="transmembrane region" description="Helical" evidence="6">
    <location>
        <begin position="197"/>
        <end position="217"/>
    </location>
</feature>
<evidence type="ECO:0000256" key="4">
    <source>
        <dbReference type="ARBA" id="ARBA00022989"/>
    </source>
</evidence>
<dbReference type="InterPro" id="IPR036259">
    <property type="entry name" value="MFS_trans_sf"/>
</dbReference>
<keyword evidence="5 6" id="KW-0472">Membrane</keyword>
<feature type="transmembrane region" description="Helical" evidence="6">
    <location>
        <begin position="166"/>
        <end position="185"/>
    </location>
</feature>
<feature type="transmembrane region" description="Helical" evidence="6">
    <location>
        <begin position="392"/>
        <end position="412"/>
    </location>
</feature>
<feature type="transmembrane region" description="Helical" evidence="6">
    <location>
        <begin position="102"/>
        <end position="126"/>
    </location>
</feature>
<dbReference type="RefSeq" id="WP_091653183.1">
    <property type="nucleotide sequence ID" value="NZ_FNHQ01000058.1"/>
</dbReference>
<dbReference type="Gene3D" id="1.20.1250.20">
    <property type="entry name" value="MFS general substrate transporter like domains"/>
    <property type="match status" value="1"/>
</dbReference>
<name>A0A1H0BVY5_9FIRM</name>
<dbReference type="SUPFAM" id="SSF103473">
    <property type="entry name" value="MFS general substrate transporter"/>
    <property type="match status" value="1"/>
</dbReference>
<proteinExistence type="predicted"/>
<dbReference type="CDD" id="cd17321">
    <property type="entry name" value="MFS_MMR_MDR_like"/>
    <property type="match status" value="1"/>
</dbReference>
<evidence type="ECO:0000313" key="8">
    <source>
        <dbReference type="EMBL" id="SDN49756.1"/>
    </source>
</evidence>
<dbReference type="OrthoDB" id="102502at2"/>
<keyword evidence="4 6" id="KW-1133">Transmembrane helix</keyword>
<accession>A0A1H0BVY5</accession>
<evidence type="ECO:0000256" key="5">
    <source>
        <dbReference type="ARBA" id="ARBA00023136"/>
    </source>
</evidence>
<feature type="transmembrane region" description="Helical" evidence="6">
    <location>
        <begin position="223"/>
        <end position="240"/>
    </location>
</feature>
<dbReference type="Proteomes" id="UP000199309">
    <property type="component" value="Unassembled WGS sequence"/>
</dbReference>
<feature type="transmembrane region" description="Helical" evidence="6">
    <location>
        <begin position="138"/>
        <end position="160"/>
    </location>
</feature>
<evidence type="ECO:0000313" key="9">
    <source>
        <dbReference type="Proteomes" id="UP000199309"/>
    </source>
</evidence>
<dbReference type="Pfam" id="PF07690">
    <property type="entry name" value="MFS_1"/>
    <property type="match status" value="1"/>
</dbReference>
<feature type="transmembrane region" description="Helical" evidence="6">
    <location>
        <begin position="351"/>
        <end position="371"/>
    </location>
</feature>
<evidence type="ECO:0000256" key="2">
    <source>
        <dbReference type="ARBA" id="ARBA00022448"/>
    </source>
</evidence>
<feature type="transmembrane region" description="Helical" evidence="6">
    <location>
        <begin position="261"/>
        <end position="286"/>
    </location>
</feature>
<feature type="transmembrane region" description="Helical" evidence="6">
    <location>
        <begin position="432"/>
        <end position="449"/>
    </location>
</feature>
<evidence type="ECO:0000256" key="6">
    <source>
        <dbReference type="SAM" id="Phobius"/>
    </source>
</evidence>
<feature type="domain" description="Major facilitator superfamily (MFS) profile" evidence="7">
    <location>
        <begin position="11"/>
        <end position="456"/>
    </location>
</feature>
<protein>
    <submittedName>
        <fullName evidence="8">Drug resistance transporter, EmrB/QacA subfamily</fullName>
    </submittedName>
</protein>
<evidence type="ECO:0000259" key="7">
    <source>
        <dbReference type="PROSITE" id="PS50850"/>
    </source>
</evidence>
<dbReference type="STRING" id="349095.SAMN05660299_02805"/>
<feature type="transmembrane region" description="Helical" evidence="6">
    <location>
        <begin position="46"/>
        <end position="65"/>
    </location>
</feature>
<dbReference type="GO" id="GO:0022857">
    <property type="term" value="F:transmembrane transporter activity"/>
    <property type="evidence" value="ECO:0007669"/>
    <property type="project" value="InterPro"/>
</dbReference>
<dbReference type="GO" id="GO:0005886">
    <property type="term" value="C:plasma membrane"/>
    <property type="evidence" value="ECO:0007669"/>
    <property type="project" value="UniProtKB-SubCell"/>
</dbReference>
<sequence>MKPFFSYENRILVIIMIVSFLAPFTSSALTLSLPDIGIAYGVGESLLSWVLEIFLISSTIFVLPLGKAADILGKRKVFLVGILSFTVSSAAVFWVHSIEELLFLRFIQGIGSAMIYATSMAIIVLVYPQERRGKAMGLVIAAVYIGLSAGPVLGGFLNYYYTWKSIFLFIAVCSTVAAILTFGTMKTEWISDKGGRIDYKGSFEYAAALVMIMYGLSEILDSFSAKYFLAAGVGVFAFFIRNQMKTAKPLLPVRLFLDNRVFSYSSFAAMLNYSATFAISFLLSLYLQNIMQYTSRDAGIILLVQPILMALLSPAMGALSDRVSISVLASGGMACIALGLAGLALSVPWQSIYAVMLCLVIIGGGFSLFTAPNNNAIMSAVPKSFYGTASSVLGTVRLIGQVFSVAIVTLVLSRTSTENVMGNELLMENIRFAFFVFTILCVIGIFPSMKRTAGGK</sequence>
<dbReference type="InterPro" id="IPR011701">
    <property type="entry name" value="MFS"/>
</dbReference>
<dbReference type="PRINTS" id="PR01036">
    <property type="entry name" value="TCRTETB"/>
</dbReference>
<feature type="transmembrane region" description="Helical" evidence="6">
    <location>
        <begin position="298"/>
        <end position="319"/>
    </location>
</feature>
<dbReference type="PANTHER" id="PTHR42718">
    <property type="entry name" value="MAJOR FACILITATOR SUPERFAMILY MULTIDRUG TRANSPORTER MFSC"/>
    <property type="match status" value="1"/>
</dbReference>
<evidence type="ECO:0000256" key="1">
    <source>
        <dbReference type="ARBA" id="ARBA00004651"/>
    </source>
</evidence>
<evidence type="ECO:0000256" key="3">
    <source>
        <dbReference type="ARBA" id="ARBA00022692"/>
    </source>
</evidence>
<organism evidence="8 9">
    <name type="scientific">Megasphaera paucivorans</name>
    <dbReference type="NCBI Taxonomy" id="349095"/>
    <lineage>
        <taxon>Bacteria</taxon>
        <taxon>Bacillati</taxon>
        <taxon>Bacillota</taxon>
        <taxon>Negativicutes</taxon>
        <taxon>Veillonellales</taxon>
        <taxon>Veillonellaceae</taxon>
        <taxon>Megasphaera</taxon>
    </lineage>
</organism>
<keyword evidence="9" id="KW-1185">Reference proteome</keyword>
<dbReference type="Gene3D" id="1.20.1720.10">
    <property type="entry name" value="Multidrug resistance protein D"/>
    <property type="match status" value="1"/>
</dbReference>
<dbReference type="PROSITE" id="PS50850">
    <property type="entry name" value="MFS"/>
    <property type="match status" value="1"/>
</dbReference>
<dbReference type="InterPro" id="IPR020846">
    <property type="entry name" value="MFS_dom"/>
</dbReference>
<gene>
    <name evidence="8" type="ORF">SAMN05660299_02805</name>
</gene>
<dbReference type="AlphaFoldDB" id="A0A1H0BVY5"/>